<proteinExistence type="predicted"/>
<dbReference type="EMBL" id="AP026966">
    <property type="protein sequence ID" value="BDT59103.1"/>
    <property type="molecule type" value="Genomic_DNA"/>
</dbReference>
<name>A0ABM8C7D0_9BURK</name>
<gene>
    <name evidence="2" type="ORF">MasN3_25970</name>
</gene>
<protein>
    <recommendedName>
        <fullName evidence="4">Transposase</fullName>
    </recommendedName>
</protein>
<evidence type="ECO:0000256" key="1">
    <source>
        <dbReference type="SAM" id="MobiDB-lite"/>
    </source>
</evidence>
<dbReference type="PANTHER" id="PTHR47515">
    <property type="entry name" value="LOW CALCIUM RESPONSE LOCUS PROTEIN T"/>
    <property type="match status" value="1"/>
</dbReference>
<dbReference type="PANTHER" id="PTHR47515:SF1">
    <property type="entry name" value="BLR2054 PROTEIN"/>
    <property type="match status" value="1"/>
</dbReference>
<keyword evidence="3" id="KW-1185">Reference proteome</keyword>
<evidence type="ECO:0008006" key="4">
    <source>
        <dbReference type="Google" id="ProtNLM"/>
    </source>
</evidence>
<reference evidence="2" key="1">
    <citation type="submission" date="2022-11" db="EMBL/GenBank/DDBJ databases">
        <title>Isolation and characterization of PLA-degrading bacterium Massilia sp. from Antarctic soil.</title>
        <authorList>
            <person name="Sato K."/>
            <person name="Gomez-Fuentes C."/>
            <person name="Ahmad S.A."/>
            <person name="Zulkharnain A."/>
        </authorList>
    </citation>
    <scope>NUCLEOTIDE SEQUENCE</scope>
    <source>
        <strain evidence="2">N-3</strain>
    </source>
</reference>
<organism evidence="2 3">
    <name type="scientific">Massilia varians</name>
    <dbReference type="NCBI Taxonomy" id="457921"/>
    <lineage>
        <taxon>Bacteria</taxon>
        <taxon>Pseudomonadati</taxon>
        <taxon>Pseudomonadota</taxon>
        <taxon>Betaproteobacteria</taxon>
        <taxon>Burkholderiales</taxon>
        <taxon>Oxalobacteraceae</taxon>
        <taxon>Telluria group</taxon>
        <taxon>Massilia</taxon>
    </lineage>
</organism>
<accession>A0ABM8C7D0</accession>
<evidence type="ECO:0000313" key="2">
    <source>
        <dbReference type="EMBL" id="BDT59103.1"/>
    </source>
</evidence>
<dbReference type="Proteomes" id="UP001163336">
    <property type="component" value="Chromosome"/>
</dbReference>
<feature type="region of interest" description="Disordered" evidence="1">
    <location>
        <begin position="98"/>
        <end position="118"/>
    </location>
</feature>
<sequence length="118" mass="14061">MGWSALERKVVQYVSEHYGLSLQRACRLIKQAPSVQCYRGVKDPKAALRRRIRKLAQVRVRYGDRRLHVLLKRDGWELEKNQTYSLYCKEQLQLRSKRPKQRKMAVGRVSRITPRRPN</sequence>
<evidence type="ECO:0000313" key="3">
    <source>
        <dbReference type="Proteomes" id="UP001163336"/>
    </source>
</evidence>